<reference evidence="1 2" key="1">
    <citation type="submission" date="2009-02" db="EMBL/GenBank/DDBJ databases">
        <authorList>
            <person name="Fulton L."/>
            <person name="Clifton S."/>
            <person name="Fulton B."/>
            <person name="Xu J."/>
            <person name="Minx P."/>
            <person name="Pepin K.H."/>
            <person name="Johnson M."/>
            <person name="Bhonagiri V."/>
            <person name="Nash W.E."/>
            <person name="Mardis E.R."/>
            <person name="Wilson R.K."/>
        </authorList>
    </citation>
    <scope>NUCLEOTIDE SEQUENCE [LARGE SCALE GENOMIC DNA]</scope>
    <source>
        <strain evidence="1 2">DSM 16841</strain>
    </source>
</reference>
<evidence type="ECO:0000313" key="2">
    <source>
        <dbReference type="Proteomes" id="UP000003561"/>
    </source>
</evidence>
<reference evidence="1 2" key="2">
    <citation type="submission" date="2009-03" db="EMBL/GenBank/DDBJ databases">
        <title>Draft genome sequence of Roseburia inulinivorans (DSM 16841).</title>
        <authorList>
            <person name="Sudarsanam P."/>
            <person name="Ley R."/>
            <person name="Guruge J."/>
            <person name="Turnbaugh P.J."/>
            <person name="Mahowald M."/>
            <person name="Liep D."/>
            <person name="Gordon J."/>
        </authorList>
    </citation>
    <scope>NUCLEOTIDE SEQUENCE [LARGE SCALE GENOMIC DNA]</scope>
    <source>
        <strain evidence="1 2">DSM 16841</strain>
    </source>
</reference>
<comment type="caution">
    <text evidence="1">The sequence shown here is derived from an EMBL/GenBank/DDBJ whole genome shotgun (WGS) entry which is preliminary data.</text>
</comment>
<protein>
    <submittedName>
        <fullName evidence="1">Uncharacterized protein</fullName>
    </submittedName>
</protein>
<sequence>MTAAATEGFAFQRVVPLFLVWLGKAELAGLHGIKHGFLYDGRVMVGDDVPRFSVLQAASGAAYFENRPLADHIHAGVAFVLQNAENGGCTPNPVAAGNIVGMIAVRRFVLTGGRDASAEQLPCDGGGVDALGGKLEDELHNGSGLRVRLHSAIGAFAIAVGTDFALILAALHLGVLGALGLDGHIATVIFADEILECYVHAAGVTLEFAAVKIVADGNEAGMEQREHALDKVAGFNAVSPETGKILDNDAVDLIGPHQLNELLYLRTLKICAAVPVVDELHDLRVQSFGHGSRVLVENKALIFNAQTVVLVILNGEADVEGNYIFLHCSSTSA</sequence>
<dbReference type="EMBL" id="ACFY01000031">
    <property type="protein sequence ID" value="EEG95426.1"/>
    <property type="molecule type" value="Genomic_DNA"/>
</dbReference>
<organism evidence="1 2">
    <name type="scientific">Roseburia inulinivorans DSM 16841</name>
    <dbReference type="NCBI Taxonomy" id="622312"/>
    <lineage>
        <taxon>Bacteria</taxon>
        <taxon>Bacillati</taxon>
        <taxon>Bacillota</taxon>
        <taxon>Clostridia</taxon>
        <taxon>Lachnospirales</taxon>
        <taxon>Lachnospiraceae</taxon>
        <taxon>Roseburia</taxon>
    </lineage>
</organism>
<evidence type="ECO:0000313" key="1">
    <source>
        <dbReference type="EMBL" id="EEG95426.1"/>
    </source>
</evidence>
<proteinExistence type="predicted"/>
<gene>
    <name evidence="1" type="ORF">ROSEINA2194_00623</name>
</gene>
<name>C0FPH1_9FIRM</name>
<dbReference type="AlphaFoldDB" id="C0FPH1"/>
<accession>C0FPH1</accession>
<dbReference type="Proteomes" id="UP000003561">
    <property type="component" value="Unassembled WGS sequence"/>
</dbReference>